<dbReference type="RefSeq" id="WP_129889913.1">
    <property type="nucleotide sequence ID" value="NZ_CP035758.1"/>
</dbReference>
<keyword evidence="2" id="KW-1133">Transmembrane helix</keyword>
<accession>A0A4P6JU74</accession>
<reference evidence="3 4" key="1">
    <citation type="submission" date="2019-01" db="EMBL/GenBank/DDBJ databases">
        <title>Ktedonosporobacter rubrisoli SCAWS-G2.</title>
        <authorList>
            <person name="Huang Y."/>
            <person name="Yan B."/>
        </authorList>
    </citation>
    <scope>NUCLEOTIDE SEQUENCE [LARGE SCALE GENOMIC DNA]</scope>
    <source>
        <strain evidence="3 4">SCAWS-G2</strain>
    </source>
</reference>
<feature type="transmembrane region" description="Helical" evidence="2">
    <location>
        <begin position="112"/>
        <end position="132"/>
    </location>
</feature>
<protein>
    <submittedName>
        <fullName evidence="3">Uncharacterized protein</fullName>
    </submittedName>
</protein>
<feature type="transmembrane region" description="Helical" evidence="2">
    <location>
        <begin position="153"/>
        <end position="182"/>
    </location>
</feature>
<keyword evidence="2" id="KW-0472">Membrane</keyword>
<feature type="compositionally biased region" description="Basic and acidic residues" evidence="1">
    <location>
        <begin position="1"/>
        <end position="13"/>
    </location>
</feature>
<keyword evidence="4" id="KW-1185">Reference proteome</keyword>
<feature type="transmembrane region" description="Helical" evidence="2">
    <location>
        <begin position="247"/>
        <end position="269"/>
    </location>
</feature>
<sequence length="281" mass="31179">MDKQYRPGDKMGEEPTAEQEQDMPAELLRIARLYREQPLPSPSPEAAQKLFAHLMAVESSRAGLHVQRRLSLSHTLRLAGWQIRFLGPWFWIFCVLLLSPYLLIISTLPDQAVGTLIIMLPLTALLSVVYALRQLKRERREVEECCPTSRIEIMAGLVLAIVCFDVLFGLFATIVVTMAHWAPFAQLFAAWLGPLLLLVGISFPIALRYGVPAAFAVGAGPWVLLIGLSLLFPGLNLGQFFAVGQSLAVFCIQLLAAGLGAFILGHMLLRGSRWQDRLQPH</sequence>
<feature type="region of interest" description="Disordered" evidence="1">
    <location>
        <begin position="1"/>
        <end position="22"/>
    </location>
</feature>
<proteinExistence type="predicted"/>
<dbReference type="Proteomes" id="UP000290365">
    <property type="component" value="Chromosome"/>
</dbReference>
<evidence type="ECO:0000256" key="2">
    <source>
        <dbReference type="SAM" id="Phobius"/>
    </source>
</evidence>
<evidence type="ECO:0000256" key="1">
    <source>
        <dbReference type="SAM" id="MobiDB-lite"/>
    </source>
</evidence>
<feature type="transmembrane region" description="Helical" evidence="2">
    <location>
        <begin position="188"/>
        <end position="207"/>
    </location>
</feature>
<organism evidence="3 4">
    <name type="scientific">Ktedonosporobacter rubrisoli</name>
    <dbReference type="NCBI Taxonomy" id="2509675"/>
    <lineage>
        <taxon>Bacteria</taxon>
        <taxon>Bacillati</taxon>
        <taxon>Chloroflexota</taxon>
        <taxon>Ktedonobacteria</taxon>
        <taxon>Ktedonobacterales</taxon>
        <taxon>Ktedonosporobacteraceae</taxon>
        <taxon>Ktedonosporobacter</taxon>
    </lineage>
</organism>
<dbReference type="EMBL" id="CP035758">
    <property type="protein sequence ID" value="QBD78860.1"/>
    <property type="molecule type" value="Genomic_DNA"/>
</dbReference>
<dbReference type="AlphaFoldDB" id="A0A4P6JU74"/>
<name>A0A4P6JU74_KTERU</name>
<evidence type="ECO:0000313" key="4">
    <source>
        <dbReference type="Proteomes" id="UP000290365"/>
    </source>
</evidence>
<gene>
    <name evidence="3" type="ORF">EPA93_23905</name>
</gene>
<dbReference type="KEGG" id="kbs:EPA93_23905"/>
<keyword evidence="2" id="KW-0812">Transmembrane</keyword>
<feature type="transmembrane region" description="Helical" evidence="2">
    <location>
        <begin position="214"/>
        <end position="235"/>
    </location>
</feature>
<evidence type="ECO:0000313" key="3">
    <source>
        <dbReference type="EMBL" id="QBD78860.1"/>
    </source>
</evidence>
<feature type="transmembrane region" description="Helical" evidence="2">
    <location>
        <begin position="85"/>
        <end position="106"/>
    </location>
</feature>